<feature type="transmembrane region" description="Helical" evidence="6">
    <location>
        <begin position="81"/>
        <end position="101"/>
    </location>
</feature>
<organism evidence="7 8">
    <name type="scientific">Kyrpidia spormannii</name>
    <dbReference type="NCBI Taxonomy" id="2055160"/>
    <lineage>
        <taxon>Bacteria</taxon>
        <taxon>Bacillati</taxon>
        <taxon>Bacillota</taxon>
        <taxon>Bacilli</taxon>
        <taxon>Bacillales</taxon>
        <taxon>Alicyclobacillaceae</taxon>
        <taxon>Kyrpidia</taxon>
    </lineage>
</organism>
<dbReference type="Pfam" id="PF02653">
    <property type="entry name" value="BPD_transp_2"/>
    <property type="match status" value="1"/>
</dbReference>
<keyword evidence="2" id="KW-1003">Cell membrane</keyword>
<dbReference type="InterPro" id="IPR001851">
    <property type="entry name" value="ABC_transp_permease"/>
</dbReference>
<dbReference type="RefSeq" id="WP_100668235.1">
    <property type="nucleotide sequence ID" value="NZ_CP024955.1"/>
</dbReference>
<evidence type="ECO:0000313" key="7">
    <source>
        <dbReference type="EMBL" id="ATY85456.1"/>
    </source>
</evidence>
<reference evidence="8" key="1">
    <citation type="submission" date="2017-11" db="EMBL/GenBank/DDBJ databases">
        <title>Complete Genome Sequence of Kyrpidia sp. Strain EA-1, a thermophilic, hydrogen-oxidizing Bacterium, isolated from the Azores.</title>
        <authorList>
            <person name="Reiner J.E."/>
            <person name="Lapp C.J."/>
            <person name="Bunk B."/>
            <person name="Gescher J."/>
        </authorList>
    </citation>
    <scope>NUCLEOTIDE SEQUENCE [LARGE SCALE GENOMIC DNA]</scope>
    <source>
        <strain evidence="8">EA-1</strain>
    </source>
</reference>
<evidence type="ECO:0000256" key="3">
    <source>
        <dbReference type="ARBA" id="ARBA00022692"/>
    </source>
</evidence>
<gene>
    <name evidence="7" type="ORF">CVV65_11395</name>
</gene>
<comment type="subcellular location">
    <subcellularLocation>
        <location evidence="1">Cell membrane</location>
        <topology evidence="1">Multi-pass membrane protein</topology>
    </subcellularLocation>
</comment>
<keyword evidence="8" id="KW-1185">Reference proteome</keyword>
<feature type="transmembrane region" description="Helical" evidence="6">
    <location>
        <begin position="244"/>
        <end position="266"/>
    </location>
</feature>
<dbReference type="EMBL" id="CP024955">
    <property type="protein sequence ID" value="ATY85456.1"/>
    <property type="molecule type" value="Genomic_DNA"/>
</dbReference>
<dbReference type="OrthoDB" id="9789927at2"/>
<dbReference type="CDD" id="cd06581">
    <property type="entry name" value="TM_PBP1_LivM_like"/>
    <property type="match status" value="1"/>
</dbReference>
<name>A0A2K8N7X9_9BACL</name>
<keyword evidence="3 6" id="KW-0812">Transmembrane</keyword>
<evidence type="ECO:0000256" key="5">
    <source>
        <dbReference type="ARBA" id="ARBA00023136"/>
    </source>
</evidence>
<feature type="transmembrane region" description="Helical" evidence="6">
    <location>
        <begin position="153"/>
        <end position="174"/>
    </location>
</feature>
<dbReference type="GO" id="GO:0015658">
    <property type="term" value="F:branched-chain amino acid transmembrane transporter activity"/>
    <property type="evidence" value="ECO:0007669"/>
    <property type="project" value="InterPro"/>
</dbReference>
<feature type="transmembrane region" description="Helical" evidence="6">
    <location>
        <begin position="58"/>
        <end position="75"/>
    </location>
</feature>
<evidence type="ECO:0000256" key="2">
    <source>
        <dbReference type="ARBA" id="ARBA00022475"/>
    </source>
</evidence>
<feature type="transmembrane region" description="Helical" evidence="6">
    <location>
        <begin position="204"/>
        <end position="224"/>
    </location>
</feature>
<evidence type="ECO:0000313" key="8">
    <source>
        <dbReference type="Proteomes" id="UP000231932"/>
    </source>
</evidence>
<dbReference type="Proteomes" id="UP000231932">
    <property type="component" value="Chromosome"/>
</dbReference>
<feature type="transmembrane region" description="Helical" evidence="6">
    <location>
        <begin position="278"/>
        <end position="300"/>
    </location>
</feature>
<dbReference type="InterPro" id="IPR043428">
    <property type="entry name" value="LivM-like"/>
</dbReference>
<dbReference type="GO" id="GO:0005886">
    <property type="term" value="C:plasma membrane"/>
    <property type="evidence" value="ECO:0007669"/>
    <property type="project" value="UniProtKB-SubCell"/>
</dbReference>
<feature type="transmembrane region" description="Helical" evidence="6">
    <location>
        <begin position="106"/>
        <end position="126"/>
    </location>
</feature>
<evidence type="ECO:0000256" key="6">
    <source>
        <dbReference type="SAM" id="Phobius"/>
    </source>
</evidence>
<accession>A0A2K8N7X9</accession>
<dbReference type="KEGG" id="kyr:CVV65_11395"/>
<keyword evidence="4 6" id="KW-1133">Transmembrane helix</keyword>
<evidence type="ECO:0000256" key="1">
    <source>
        <dbReference type="ARBA" id="ARBA00004651"/>
    </source>
</evidence>
<proteinExistence type="predicted"/>
<dbReference type="PANTHER" id="PTHR30482">
    <property type="entry name" value="HIGH-AFFINITY BRANCHED-CHAIN AMINO ACID TRANSPORT SYSTEM PERMEASE"/>
    <property type="match status" value="1"/>
</dbReference>
<dbReference type="AlphaFoldDB" id="A0A2K8N7X9"/>
<sequence length="327" mass="34945">MKKTLLSAIVLVAVTAALPWVLGDYGVNLATEVYIMAILAMSLGLLMGYAGLVSLGHAAFFGIGAYTVALLGPAIPSTIVLIGLSMVLAGIIAWVTGMIFIRTSRFYFLMITVAFGQLIFALIWQLKSWTGGADGHKVSAPLDFGFGEMGSPLALYAVMAVAMVIVYVFLRVFVNSPAGRIVQGVMDNENRMTALGYNVRFYKVLAYTVAGAIAGLAGSLYAYFNLFVSPELTGWMFSGQVMMMVIIGGVGTLMGPAVGAALFIILQNFISSYTERWPIILGALLVTLVLVGRGGIVHWVGLARTKIFVRQKEASLQKSSSGHLYGK</sequence>
<keyword evidence="5 6" id="KW-0472">Membrane</keyword>
<dbReference type="PANTHER" id="PTHR30482:SF17">
    <property type="entry name" value="ABC TRANSPORTER ATP-BINDING PROTEIN"/>
    <property type="match status" value="1"/>
</dbReference>
<evidence type="ECO:0000256" key="4">
    <source>
        <dbReference type="ARBA" id="ARBA00022989"/>
    </source>
</evidence>
<protein>
    <submittedName>
        <fullName evidence="7">Branched-chain amino acid ABC transporter permease</fullName>
    </submittedName>
</protein>
<feature type="transmembrane region" description="Helical" evidence="6">
    <location>
        <begin position="33"/>
        <end position="51"/>
    </location>
</feature>